<dbReference type="GO" id="GO:0043138">
    <property type="term" value="F:3'-5' DNA helicase activity"/>
    <property type="evidence" value="ECO:0007669"/>
    <property type="project" value="TreeGrafter"/>
</dbReference>
<dbReference type="PANTHER" id="PTHR11070">
    <property type="entry name" value="UVRD / RECB / PCRA DNA HELICASE FAMILY MEMBER"/>
    <property type="match status" value="1"/>
</dbReference>
<organism evidence="3 4">
    <name type="scientific">Ornithinimicrobium cerasi</name>
    <dbReference type="NCBI Taxonomy" id="2248773"/>
    <lineage>
        <taxon>Bacteria</taxon>
        <taxon>Bacillati</taxon>
        <taxon>Actinomycetota</taxon>
        <taxon>Actinomycetes</taxon>
        <taxon>Micrococcales</taxon>
        <taxon>Ornithinimicrobiaceae</taxon>
        <taxon>Ornithinimicrobium</taxon>
    </lineage>
</organism>
<proteinExistence type="predicted"/>
<dbReference type="PANTHER" id="PTHR11070:SF45">
    <property type="entry name" value="DNA 3'-5' HELICASE"/>
    <property type="match status" value="1"/>
</dbReference>
<dbReference type="GO" id="GO:0003677">
    <property type="term" value="F:DNA binding"/>
    <property type="evidence" value="ECO:0007669"/>
    <property type="project" value="InterPro"/>
</dbReference>
<protein>
    <submittedName>
        <fullName evidence="3">DNA helicase IV</fullName>
    </submittedName>
</protein>
<feature type="region of interest" description="Disordered" evidence="2">
    <location>
        <begin position="140"/>
        <end position="166"/>
    </location>
</feature>
<feature type="compositionally biased region" description="Acidic residues" evidence="2">
    <location>
        <begin position="150"/>
        <end position="159"/>
    </location>
</feature>
<keyword evidence="4" id="KW-1185">Reference proteome</keyword>
<keyword evidence="3" id="KW-0347">Helicase</keyword>
<dbReference type="AlphaFoldDB" id="A0A285VPM5"/>
<dbReference type="Gene3D" id="3.40.50.300">
    <property type="entry name" value="P-loop containing nucleotide triphosphate hydrolases"/>
    <property type="match status" value="3"/>
</dbReference>
<dbReference type="InterPro" id="IPR027417">
    <property type="entry name" value="P-loop_NTPase"/>
</dbReference>
<dbReference type="Proteomes" id="UP000219688">
    <property type="component" value="Unassembled WGS sequence"/>
</dbReference>
<evidence type="ECO:0000313" key="4">
    <source>
        <dbReference type="Proteomes" id="UP000219688"/>
    </source>
</evidence>
<name>A0A285VPM5_9MICO</name>
<accession>A0A285VPM5</accession>
<keyword evidence="3" id="KW-0378">Hydrolase</keyword>
<evidence type="ECO:0000256" key="2">
    <source>
        <dbReference type="SAM" id="MobiDB-lite"/>
    </source>
</evidence>
<gene>
    <name evidence="3" type="ORF">SAMN05421879_106158</name>
</gene>
<evidence type="ECO:0000313" key="3">
    <source>
        <dbReference type="EMBL" id="SOC56009.1"/>
    </source>
</evidence>
<dbReference type="SUPFAM" id="SSF52540">
    <property type="entry name" value="P-loop containing nucleoside triphosphate hydrolases"/>
    <property type="match status" value="1"/>
</dbReference>
<sequence>MPSPRHTPPSSPASELAAEQAYLQRARAELARMREHTLSLQADGGDAVAGEVLAHTLWLRARALQDDPRTTLFFGRLDTDTPERLYIGRRHVTDGDGDPVVLDWRAGVSTAFYRASPAEPMGVVRRRRFGVEQGQLTAFEDELITGGEGADGEGADGEGDGTPGGSEILAREIERPRIGPMRDIVATIQPEQDEIVRADVSTTICVQGAPGTGKTAVGLHRAAWLLYAYRDRLSRTGVLVVGPNRAFLEHVGAVLPSLGEITVRHTTVEELVAHGQVRAVDPPAIARLKGEARMAEVLRTVVWSHVRPATEALVVPRGARRWRVPAYEVQDILDELRGRGVRYAAARAMLPHRLAHAVLVAMERAGDAPDDAVQDSVARSAPVRAYVKALWPELKPQAVLHRVLSSGERLAVDQRDMVWDTPSRAPGSARWSAADLVLLDELTDLLGRTPSLGHVVLDEAQDLSPMQLRAVGRRASTGSLTVLGDIAQGTTPWATGSWEESLAHLGKDLGADGVHLEVLDRGFRVPATVIEYAARLLPLMAPGLGAPRSVRSHPGRLDVLGVDDAVAGAVDAAARAARQEGSVGVIVPDAWVPDVGAALTAAGVEHEVLDGEHAEERILPVHLVPATVAKGLEFDQVVVVEPAAIAAAEPDTRSGLRRLYVVLTRAVSGLTVVHAEPLPGPLAGEE</sequence>
<dbReference type="InterPro" id="IPR000212">
    <property type="entry name" value="DNA_helicase_UvrD/REP"/>
</dbReference>
<keyword evidence="1" id="KW-0175">Coiled coil</keyword>
<dbReference type="STRING" id="1122622.GCA_000421185_00172"/>
<reference evidence="4" key="1">
    <citation type="submission" date="2017-08" db="EMBL/GenBank/DDBJ databases">
        <authorList>
            <person name="Varghese N."/>
            <person name="Submissions S."/>
        </authorList>
    </citation>
    <scope>NUCLEOTIDE SEQUENCE [LARGE SCALE GENOMIC DNA]</scope>
    <source>
        <strain evidence="4">USBA17B2</strain>
    </source>
</reference>
<keyword evidence="3" id="KW-0547">Nucleotide-binding</keyword>
<dbReference type="EMBL" id="OBQK01000006">
    <property type="protein sequence ID" value="SOC56009.1"/>
    <property type="molecule type" value="Genomic_DNA"/>
</dbReference>
<evidence type="ECO:0000256" key="1">
    <source>
        <dbReference type="SAM" id="Coils"/>
    </source>
</evidence>
<feature type="coiled-coil region" evidence="1">
    <location>
        <begin position="16"/>
        <end position="43"/>
    </location>
</feature>
<dbReference type="GO" id="GO:0005829">
    <property type="term" value="C:cytosol"/>
    <property type="evidence" value="ECO:0007669"/>
    <property type="project" value="TreeGrafter"/>
</dbReference>
<dbReference type="RefSeq" id="WP_244903791.1">
    <property type="nucleotide sequence ID" value="NZ_OBQK01000006.1"/>
</dbReference>
<keyword evidence="3" id="KW-0067">ATP-binding</keyword>
<dbReference type="GO" id="GO:0005524">
    <property type="term" value="F:ATP binding"/>
    <property type="evidence" value="ECO:0007669"/>
    <property type="project" value="InterPro"/>
</dbReference>
<dbReference type="GO" id="GO:0000725">
    <property type="term" value="P:recombinational repair"/>
    <property type="evidence" value="ECO:0007669"/>
    <property type="project" value="TreeGrafter"/>
</dbReference>